<organism evidence="2 3">
    <name type="scientific">Alkalibacillus filiformis</name>
    <dbReference type="NCBI Taxonomy" id="200990"/>
    <lineage>
        <taxon>Bacteria</taxon>
        <taxon>Bacillati</taxon>
        <taxon>Bacillota</taxon>
        <taxon>Bacilli</taxon>
        <taxon>Bacillales</taxon>
        <taxon>Bacillaceae</taxon>
        <taxon>Alkalibacillus</taxon>
    </lineage>
</organism>
<protein>
    <submittedName>
        <fullName evidence="2">Bacillopeptidase F (M6 metalloprotease family)</fullName>
    </submittedName>
</protein>
<dbReference type="Proteomes" id="UP001236723">
    <property type="component" value="Unassembled WGS sequence"/>
</dbReference>
<reference evidence="2 3" key="1">
    <citation type="submission" date="2023-07" db="EMBL/GenBank/DDBJ databases">
        <title>Genomic Encyclopedia of Type Strains, Phase IV (KMG-IV): sequencing the most valuable type-strain genomes for metagenomic binning, comparative biology and taxonomic classification.</title>
        <authorList>
            <person name="Goeker M."/>
        </authorList>
    </citation>
    <scope>NUCLEOTIDE SEQUENCE [LARGE SCALE GENOMIC DNA]</scope>
    <source>
        <strain evidence="2 3">DSM 15448</strain>
    </source>
</reference>
<evidence type="ECO:0000313" key="2">
    <source>
        <dbReference type="EMBL" id="MDQ0352272.1"/>
    </source>
</evidence>
<evidence type="ECO:0000256" key="1">
    <source>
        <dbReference type="SAM" id="MobiDB-lite"/>
    </source>
</evidence>
<keyword evidence="3" id="KW-1185">Reference proteome</keyword>
<dbReference type="GO" id="GO:0008237">
    <property type="term" value="F:metallopeptidase activity"/>
    <property type="evidence" value="ECO:0007669"/>
    <property type="project" value="UniProtKB-KW"/>
</dbReference>
<name>A0ABU0DUY6_9BACI</name>
<gene>
    <name evidence="2" type="ORF">J2R98_002106</name>
</gene>
<keyword evidence="2" id="KW-0482">Metalloprotease</keyword>
<comment type="caution">
    <text evidence="2">The sequence shown here is derived from an EMBL/GenBank/DDBJ whole genome shotgun (WGS) entry which is preliminary data.</text>
</comment>
<dbReference type="Pfam" id="PF09136">
    <property type="entry name" value="Glucodextran_B"/>
    <property type="match status" value="1"/>
</dbReference>
<feature type="compositionally biased region" description="Gly residues" evidence="1">
    <location>
        <begin position="137"/>
        <end position="172"/>
    </location>
</feature>
<sequence length="172" mass="17853">MLDEGENDIEVIATDKAGNETVASLTVEVNFTAPEIENVTPTEDQTVKVGETVMITFDSEPGLDASFKVYMPLTNIQNTEELPMQETEEGHYVGYWTIPQGLEADGAVIQVIAVDDFGNESTAEAEGKLTIVTDQGPGNGNPGGPGNGNPGGPGNENGPGNGNGHGPGGPNR</sequence>
<keyword evidence="2" id="KW-0378">Hydrolase</keyword>
<evidence type="ECO:0000313" key="3">
    <source>
        <dbReference type="Proteomes" id="UP001236723"/>
    </source>
</evidence>
<proteinExistence type="predicted"/>
<feature type="region of interest" description="Disordered" evidence="1">
    <location>
        <begin position="131"/>
        <end position="172"/>
    </location>
</feature>
<keyword evidence="2" id="KW-0645">Protease</keyword>
<accession>A0ABU0DUY6</accession>
<dbReference type="EMBL" id="JAUSUP010000006">
    <property type="protein sequence ID" value="MDQ0352272.1"/>
    <property type="molecule type" value="Genomic_DNA"/>
</dbReference>